<evidence type="ECO:0000256" key="4">
    <source>
        <dbReference type="ARBA" id="ARBA00022695"/>
    </source>
</evidence>
<dbReference type="EC" id="2.7.7.7" evidence="1"/>
<evidence type="ECO:0000256" key="5">
    <source>
        <dbReference type="ARBA" id="ARBA00022705"/>
    </source>
</evidence>
<dbReference type="OrthoDB" id="9811073at2"/>
<evidence type="ECO:0000313" key="9">
    <source>
        <dbReference type="EMBL" id="ROS00055.1"/>
    </source>
</evidence>
<sequence length="321" mass="35689">MIDYPWLQTTWHRLLTQVESDQLPHALLLSGSAGVGKRELAKALGYYLQCSDRSELGACGECKSCLLHAAGNHPDFVECYLEDGAKQIKVDAIRQVSSFIVNKSQQGGYKVVIIAPAEAMNESSANALLKSLEEPGEKTVLILVSDSTNGILPTIRSRCQQVPLGAVNELEAVAWLKGRLDRPDQAERLLAIASGQPLTALALAQGEALQQRDQMLKELFELLDNRLDIVTASVRWSKFELLDSLDWLLSWMMDLARYSQTNNELRIEDSRHVFELMAVRLTPKQLHEQIMQLSQLRSAIKAGATPNKQLAIEGVLSRIVF</sequence>
<dbReference type="InterPro" id="IPR004622">
    <property type="entry name" value="DNA_pol_HolB"/>
</dbReference>
<name>A0A3N2DL29_9GAMM</name>
<dbReference type="NCBIfam" id="TIGR00678">
    <property type="entry name" value="holB"/>
    <property type="match status" value="1"/>
</dbReference>
<dbReference type="RefSeq" id="WP_123713047.1">
    <property type="nucleotide sequence ID" value="NZ_RKHR01000005.1"/>
</dbReference>
<dbReference type="Gene3D" id="3.40.50.300">
    <property type="entry name" value="P-loop containing nucleotide triphosphate hydrolases"/>
    <property type="match status" value="1"/>
</dbReference>
<feature type="domain" description="DNA polymerase III delta subunit C-terminal" evidence="8">
    <location>
        <begin position="207"/>
        <end position="319"/>
    </location>
</feature>
<keyword evidence="6" id="KW-0239">DNA-directed DNA polymerase</keyword>
<organism evidence="9 10">
    <name type="scientific">Sinobacterium caligoides</name>
    <dbReference type="NCBI Taxonomy" id="933926"/>
    <lineage>
        <taxon>Bacteria</taxon>
        <taxon>Pseudomonadati</taxon>
        <taxon>Pseudomonadota</taxon>
        <taxon>Gammaproteobacteria</taxon>
        <taxon>Cellvibrionales</taxon>
        <taxon>Spongiibacteraceae</taxon>
        <taxon>Sinobacterium</taxon>
    </lineage>
</organism>
<keyword evidence="3" id="KW-0808">Transferase</keyword>
<dbReference type="EMBL" id="RKHR01000005">
    <property type="protein sequence ID" value="ROS00055.1"/>
    <property type="molecule type" value="Genomic_DNA"/>
</dbReference>
<dbReference type="Gene3D" id="1.20.272.10">
    <property type="match status" value="1"/>
</dbReference>
<dbReference type="PANTHER" id="PTHR11669">
    <property type="entry name" value="REPLICATION FACTOR C / DNA POLYMERASE III GAMMA-TAU SUBUNIT"/>
    <property type="match status" value="1"/>
</dbReference>
<reference evidence="9 10" key="1">
    <citation type="submission" date="2018-11" db="EMBL/GenBank/DDBJ databases">
        <title>Genomic Encyclopedia of Type Strains, Phase IV (KMG-IV): sequencing the most valuable type-strain genomes for metagenomic binning, comparative biology and taxonomic classification.</title>
        <authorList>
            <person name="Goeker M."/>
        </authorList>
    </citation>
    <scope>NUCLEOTIDE SEQUENCE [LARGE SCALE GENOMIC DNA]</scope>
    <source>
        <strain evidence="9 10">DSM 100316</strain>
    </source>
</reference>
<evidence type="ECO:0000256" key="1">
    <source>
        <dbReference type="ARBA" id="ARBA00012417"/>
    </source>
</evidence>
<dbReference type="GO" id="GO:0006261">
    <property type="term" value="P:DNA-templated DNA replication"/>
    <property type="evidence" value="ECO:0007669"/>
    <property type="project" value="TreeGrafter"/>
</dbReference>
<protein>
    <recommendedName>
        <fullName evidence="2">DNA polymerase III subunit delta'</fullName>
        <ecNumber evidence="1">2.7.7.7</ecNumber>
    </recommendedName>
</protein>
<dbReference type="InterPro" id="IPR027417">
    <property type="entry name" value="P-loop_NTPase"/>
</dbReference>
<evidence type="ECO:0000256" key="3">
    <source>
        <dbReference type="ARBA" id="ARBA00022679"/>
    </source>
</evidence>
<dbReference type="Pfam" id="PF13177">
    <property type="entry name" value="DNA_pol3_delta2"/>
    <property type="match status" value="1"/>
</dbReference>
<evidence type="ECO:0000256" key="7">
    <source>
        <dbReference type="ARBA" id="ARBA00049244"/>
    </source>
</evidence>
<proteinExistence type="predicted"/>
<comment type="caution">
    <text evidence="9">The sequence shown here is derived from an EMBL/GenBank/DDBJ whole genome shotgun (WGS) entry which is preliminary data.</text>
</comment>
<dbReference type="Proteomes" id="UP000275394">
    <property type="component" value="Unassembled WGS sequence"/>
</dbReference>
<accession>A0A3N2DL29</accession>
<dbReference type="NCBIfam" id="NF004310">
    <property type="entry name" value="PRK05707.1"/>
    <property type="match status" value="1"/>
</dbReference>
<dbReference type="SUPFAM" id="SSF52540">
    <property type="entry name" value="P-loop containing nucleoside triphosphate hydrolases"/>
    <property type="match status" value="1"/>
</dbReference>
<dbReference type="GO" id="GO:0003887">
    <property type="term" value="F:DNA-directed DNA polymerase activity"/>
    <property type="evidence" value="ECO:0007669"/>
    <property type="project" value="UniProtKB-KW"/>
</dbReference>
<dbReference type="GO" id="GO:0009360">
    <property type="term" value="C:DNA polymerase III complex"/>
    <property type="evidence" value="ECO:0007669"/>
    <property type="project" value="InterPro"/>
</dbReference>
<dbReference type="GO" id="GO:0008408">
    <property type="term" value="F:3'-5' exonuclease activity"/>
    <property type="evidence" value="ECO:0007669"/>
    <property type="project" value="InterPro"/>
</dbReference>
<evidence type="ECO:0000259" key="8">
    <source>
        <dbReference type="Pfam" id="PF09115"/>
    </source>
</evidence>
<evidence type="ECO:0000313" key="10">
    <source>
        <dbReference type="Proteomes" id="UP000275394"/>
    </source>
</evidence>
<dbReference type="GO" id="GO:0003677">
    <property type="term" value="F:DNA binding"/>
    <property type="evidence" value="ECO:0007669"/>
    <property type="project" value="InterPro"/>
</dbReference>
<keyword evidence="4" id="KW-0548">Nucleotidyltransferase</keyword>
<keyword evidence="5" id="KW-0235">DNA replication</keyword>
<gene>
    <name evidence="9" type="ORF">EDC56_2689</name>
</gene>
<dbReference type="PANTHER" id="PTHR11669:SF8">
    <property type="entry name" value="DNA POLYMERASE III SUBUNIT DELTA"/>
    <property type="match status" value="1"/>
</dbReference>
<evidence type="ECO:0000256" key="2">
    <source>
        <dbReference type="ARBA" id="ARBA00014363"/>
    </source>
</evidence>
<dbReference type="InterPro" id="IPR050238">
    <property type="entry name" value="DNA_Rep/Repair_Clamp_Loader"/>
</dbReference>
<comment type="catalytic activity">
    <reaction evidence="7">
        <text>DNA(n) + a 2'-deoxyribonucleoside 5'-triphosphate = DNA(n+1) + diphosphate</text>
        <dbReference type="Rhea" id="RHEA:22508"/>
        <dbReference type="Rhea" id="RHEA-COMP:17339"/>
        <dbReference type="Rhea" id="RHEA-COMP:17340"/>
        <dbReference type="ChEBI" id="CHEBI:33019"/>
        <dbReference type="ChEBI" id="CHEBI:61560"/>
        <dbReference type="ChEBI" id="CHEBI:173112"/>
        <dbReference type="EC" id="2.7.7.7"/>
    </reaction>
</comment>
<dbReference type="InterPro" id="IPR015199">
    <property type="entry name" value="DNA_pol_III_delta_C"/>
</dbReference>
<keyword evidence="10" id="KW-1185">Reference proteome</keyword>
<dbReference type="AlphaFoldDB" id="A0A3N2DL29"/>
<dbReference type="Pfam" id="PF09115">
    <property type="entry name" value="DNApol3-delta_C"/>
    <property type="match status" value="1"/>
</dbReference>
<evidence type="ECO:0000256" key="6">
    <source>
        <dbReference type="ARBA" id="ARBA00022932"/>
    </source>
</evidence>